<evidence type="ECO:0000313" key="2">
    <source>
        <dbReference type="Proteomes" id="UP000238882"/>
    </source>
</evidence>
<dbReference type="EMBL" id="MSCN01000001">
    <property type="protein sequence ID" value="PQJ79327.1"/>
    <property type="molecule type" value="Genomic_DNA"/>
</dbReference>
<evidence type="ECO:0000313" key="1">
    <source>
        <dbReference type="EMBL" id="PQJ79327.1"/>
    </source>
</evidence>
<dbReference type="AlphaFoldDB" id="A0A2S7WNZ0"/>
<gene>
    <name evidence="1" type="ORF">BTO18_09145</name>
</gene>
<name>A0A2S7WNZ0_9FLAO</name>
<reference evidence="1 2" key="1">
    <citation type="submission" date="2016-12" db="EMBL/GenBank/DDBJ databases">
        <title>Trade-off between light-utilization and light-protection in marine flavobacteria.</title>
        <authorList>
            <person name="Kumagai Y."/>
            <person name="Yoshizawa S."/>
            <person name="Kogure K."/>
            <person name="Iwasaki W."/>
        </authorList>
    </citation>
    <scope>NUCLEOTIDE SEQUENCE [LARGE SCALE GENOMIC DNA]</scope>
    <source>
        <strain evidence="1 2">NBRC 108759</strain>
    </source>
</reference>
<proteinExistence type="predicted"/>
<protein>
    <submittedName>
        <fullName evidence="1">Uncharacterized protein</fullName>
    </submittedName>
</protein>
<keyword evidence="2" id="KW-1185">Reference proteome</keyword>
<dbReference type="OrthoDB" id="1144910at2"/>
<organism evidence="1 2">
    <name type="scientific">Polaribacter porphyrae</name>
    <dbReference type="NCBI Taxonomy" id="1137780"/>
    <lineage>
        <taxon>Bacteria</taxon>
        <taxon>Pseudomonadati</taxon>
        <taxon>Bacteroidota</taxon>
        <taxon>Flavobacteriia</taxon>
        <taxon>Flavobacteriales</taxon>
        <taxon>Flavobacteriaceae</taxon>
    </lineage>
</organism>
<dbReference type="RefSeq" id="WP_105015928.1">
    <property type="nucleotide sequence ID" value="NZ_MSCN01000001.1"/>
</dbReference>
<sequence length="196" mass="22435">MKAKWYISTLFLLLFIVFGAFQEQVHIPNQEIVVEFVDGKVNNKNIKNTIANVREKLLKVGVKNIKIKETKKGVLRISYHSVINVEHIKEALFEEGNLPINENKKEDLAYYNIGVYEIQDIIDASKSHDNCLLEIKLNSDRTTPTYTIAFVKNLEILKANALFKTKLKATSNSGFVKNNTSYKEPEVRAGPYKLFI</sequence>
<accession>A0A2S7WNZ0</accession>
<dbReference type="Proteomes" id="UP000238882">
    <property type="component" value="Unassembled WGS sequence"/>
</dbReference>
<comment type="caution">
    <text evidence="1">The sequence shown here is derived from an EMBL/GenBank/DDBJ whole genome shotgun (WGS) entry which is preliminary data.</text>
</comment>